<dbReference type="Pfam" id="PF03621">
    <property type="entry name" value="MbtH"/>
    <property type="match status" value="1"/>
</dbReference>
<dbReference type="Gene3D" id="3.90.820.10">
    <property type="entry name" value="Structural Genomics, Unknown Function 30-nov-00 1gh9 Mol_id"/>
    <property type="match status" value="1"/>
</dbReference>
<reference evidence="3" key="2">
    <citation type="submission" date="2018-03" db="EMBL/GenBank/DDBJ databases">
        <authorList>
            <person name="Derbyshire K."/>
            <person name="Gray T.A."/>
            <person name="Champion M."/>
        </authorList>
    </citation>
    <scope>NUCLEOTIDE SEQUENCE [LARGE SCALE GENOMIC DNA]</scope>
    <source>
        <strain evidence="3">MKD8</strain>
    </source>
</reference>
<dbReference type="Proteomes" id="UP000011200">
    <property type="component" value="Chromosome"/>
</dbReference>
<dbReference type="InterPro" id="IPR005153">
    <property type="entry name" value="MbtH-like_dom"/>
</dbReference>
<evidence type="ECO:0000313" key="3">
    <source>
        <dbReference type="Proteomes" id="UP000011200"/>
    </source>
</evidence>
<dbReference type="GO" id="GO:0019290">
    <property type="term" value="P:siderophore biosynthetic process"/>
    <property type="evidence" value="ECO:0007669"/>
    <property type="project" value="TreeGrafter"/>
</dbReference>
<reference evidence="2 3" key="1">
    <citation type="journal article" date="2013" name="Genome Announc.">
        <title>Draft genome sequence of MKD8, a conjugal recipient Mycobacterium smegmatis strain.</title>
        <authorList>
            <person name="Gray T.A."/>
            <person name="Palumbo M.J."/>
            <person name="Derbyshire K.M."/>
        </authorList>
    </citation>
    <scope>NUCLEOTIDE SEQUENCE [LARGE SCALE GENOMIC DNA]</scope>
    <source>
        <strain evidence="2 3">MKD8</strain>
    </source>
</reference>
<dbReference type="PANTHER" id="PTHR38444:SF1">
    <property type="entry name" value="ENTEROBACTIN BIOSYNTHESIS PROTEIN YBDZ"/>
    <property type="match status" value="1"/>
</dbReference>
<evidence type="ECO:0000259" key="1">
    <source>
        <dbReference type="SMART" id="SM00923"/>
    </source>
</evidence>
<dbReference type="GO" id="GO:0005829">
    <property type="term" value="C:cytosol"/>
    <property type="evidence" value="ECO:0007669"/>
    <property type="project" value="TreeGrafter"/>
</dbReference>
<accession>A0A2U9PH14</accession>
<dbReference type="PANTHER" id="PTHR38444">
    <property type="entry name" value="ENTEROBACTIN BIOSYNTHESIS PROTEIN YBDZ"/>
    <property type="match status" value="1"/>
</dbReference>
<proteinExistence type="predicted"/>
<sequence length="109" mass="11748">MLRTVVDSQGEDHHGPRCGITVAENLGGRKRLSTNPFDDTDGRFVVLVNDEGQHSLWPVFAGVPAGWTVAFGGAGGADRGSALRFVDENWNDLRPRSLREATDNTATLA</sequence>
<gene>
    <name evidence="2" type="ORF">D806_000150</name>
</gene>
<protein>
    <recommendedName>
        <fullName evidence="1">MbtH-like domain-containing protein</fullName>
    </recommendedName>
</protein>
<evidence type="ECO:0000313" key="2">
    <source>
        <dbReference type="EMBL" id="AWT51010.1"/>
    </source>
</evidence>
<dbReference type="AlphaFoldDB" id="A0A2U9PH14"/>
<dbReference type="EMBL" id="CP027541">
    <property type="protein sequence ID" value="AWT51010.1"/>
    <property type="molecule type" value="Genomic_DNA"/>
</dbReference>
<dbReference type="InterPro" id="IPR038020">
    <property type="entry name" value="MbtH-like_sf"/>
</dbReference>
<dbReference type="SMART" id="SM00923">
    <property type="entry name" value="MbtH"/>
    <property type="match status" value="1"/>
</dbReference>
<name>A0A2U9PH14_MYCSE</name>
<feature type="domain" description="MbtH-like" evidence="1">
    <location>
        <begin position="35"/>
        <end position="88"/>
    </location>
</feature>
<dbReference type="SUPFAM" id="SSF160582">
    <property type="entry name" value="MbtH-like"/>
    <property type="match status" value="1"/>
</dbReference>
<organism evidence="2 3">
    <name type="scientific">Mycolicibacterium smegmatis (strain MKD8)</name>
    <name type="common">Mycobacterium smegmatis</name>
    <dbReference type="NCBI Taxonomy" id="1214915"/>
    <lineage>
        <taxon>Bacteria</taxon>
        <taxon>Bacillati</taxon>
        <taxon>Actinomycetota</taxon>
        <taxon>Actinomycetes</taxon>
        <taxon>Mycobacteriales</taxon>
        <taxon>Mycobacteriaceae</taxon>
        <taxon>Mycolicibacterium</taxon>
    </lineage>
</organism>
<dbReference type="InterPro" id="IPR037407">
    <property type="entry name" value="MLP_fam"/>
</dbReference>